<feature type="transmembrane region" description="Helical" evidence="8">
    <location>
        <begin position="287"/>
        <end position="307"/>
    </location>
</feature>
<gene>
    <name evidence="9" type="ORF">TBIB3V08_LOCUS2638</name>
</gene>
<name>A0A7R9ETV2_9NEOP</name>
<dbReference type="GO" id="GO:0005794">
    <property type="term" value="C:Golgi apparatus"/>
    <property type="evidence" value="ECO:0007669"/>
    <property type="project" value="TreeGrafter"/>
</dbReference>
<protein>
    <recommendedName>
        <fullName evidence="10">Golgi SNAP receptor complex member 2</fullName>
    </recommendedName>
</protein>
<evidence type="ECO:0000256" key="5">
    <source>
        <dbReference type="ARBA" id="ARBA00022989"/>
    </source>
</evidence>
<dbReference type="Pfam" id="PF12352">
    <property type="entry name" value="V-SNARE_C"/>
    <property type="match status" value="1"/>
</dbReference>
<evidence type="ECO:0000256" key="3">
    <source>
        <dbReference type="ARBA" id="ARBA00022692"/>
    </source>
</evidence>
<dbReference type="GO" id="GO:0006906">
    <property type="term" value="P:vesicle fusion"/>
    <property type="evidence" value="ECO:0007669"/>
    <property type="project" value="TreeGrafter"/>
</dbReference>
<comment type="subcellular location">
    <subcellularLocation>
        <location evidence="1">Membrane</location>
        <topology evidence="1">Single-pass type IV membrane protein</topology>
    </subcellularLocation>
</comment>
<dbReference type="PANTHER" id="PTHR21230">
    <property type="entry name" value="VESICLE TRANSPORT V-SNARE PROTEIN VTI1-RELATED"/>
    <property type="match status" value="1"/>
</dbReference>
<keyword evidence="6 8" id="KW-0472">Membrane</keyword>
<evidence type="ECO:0000256" key="8">
    <source>
        <dbReference type="SAM" id="Phobius"/>
    </source>
</evidence>
<sequence>MTVGSATGPSKNSEATITSDKKKPWCRGRFISIRKACTSSNPAYCRGNSGDNTSRPAHSSRRTKPPIRLNILSVDVSSDIFNFMSGARPAHPTAWRKRDLNHKKPETQQYFERLESSRGNNCELIEREIQTRIDTITRNCDRLDMLVHKEPPSRRTTSKMRVDQLKYDNIHLQAALRNLLNKAYTHIREAEERELLLNSQFTTNNSHLEGDTSILMDHSLQHNSALQNANHGMDDMLKSGAGILENLRDQRSTLKGAHRRLYDIANTLGLSNTTMRLIERRAYQDKFILLGGMLVTTFVITLIIVYLT</sequence>
<dbReference type="Gene3D" id="1.20.5.110">
    <property type="match status" value="1"/>
</dbReference>
<keyword evidence="3 8" id="KW-0812">Transmembrane</keyword>
<feature type="region of interest" description="Disordered" evidence="7">
    <location>
        <begin position="42"/>
        <end position="65"/>
    </location>
</feature>
<keyword evidence="4" id="KW-0653">Protein transport</keyword>
<accession>A0A7R9ETV2</accession>
<evidence type="ECO:0000256" key="2">
    <source>
        <dbReference type="ARBA" id="ARBA00022448"/>
    </source>
</evidence>
<evidence type="ECO:0000256" key="6">
    <source>
        <dbReference type="ARBA" id="ARBA00023136"/>
    </source>
</evidence>
<evidence type="ECO:0000256" key="1">
    <source>
        <dbReference type="ARBA" id="ARBA00004211"/>
    </source>
</evidence>
<dbReference type="PANTHER" id="PTHR21230:SF1">
    <property type="entry name" value="GOLGI SNAP RECEPTOR COMPLEX MEMBER 2"/>
    <property type="match status" value="1"/>
</dbReference>
<dbReference type="GO" id="GO:0012507">
    <property type="term" value="C:ER to Golgi transport vesicle membrane"/>
    <property type="evidence" value="ECO:0007669"/>
    <property type="project" value="TreeGrafter"/>
</dbReference>
<keyword evidence="2" id="KW-0813">Transport</keyword>
<dbReference type="GO" id="GO:0015031">
    <property type="term" value="P:protein transport"/>
    <property type="evidence" value="ECO:0007669"/>
    <property type="project" value="UniProtKB-KW"/>
</dbReference>
<evidence type="ECO:0000256" key="4">
    <source>
        <dbReference type="ARBA" id="ARBA00022927"/>
    </source>
</evidence>
<keyword evidence="5 8" id="KW-1133">Transmembrane helix</keyword>
<dbReference type="SUPFAM" id="SSF58038">
    <property type="entry name" value="SNARE fusion complex"/>
    <property type="match status" value="1"/>
</dbReference>
<dbReference type="GO" id="GO:0031902">
    <property type="term" value="C:late endosome membrane"/>
    <property type="evidence" value="ECO:0007669"/>
    <property type="project" value="TreeGrafter"/>
</dbReference>
<organism evidence="9">
    <name type="scientific">Timema bartmani</name>
    <dbReference type="NCBI Taxonomy" id="61472"/>
    <lineage>
        <taxon>Eukaryota</taxon>
        <taxon>Metazoa</taxon>
        <taxon>Ecdysozoa</taxon>
        <taxon>Arthropoda</taxon>
        <taxon>Hexapoda</taxon>
        <taxon>Insecta</taxon>
        <taxon>Pterygota</taxon>
        <taxon>Neoptera</taxon>
        <taxon>Polyneoptera</taxon>
        <taxon>Phasmatodea</taxon>
        <taxon>Timematodea</taxon>
        <taxon>Timematoidea</taxon>
        <taxon>Timematidae</taxon>
        <taxon>Timema</taxon>
    </lineage>
</organism>
<dbReference type="GO" id="GO:0031201">
    <property type="term" value="C:SNARE complex"/>
    <property type="evidence" value="ECO:0007669"/>
    <property type="project" value="TreeGrafter"/>
</dbReference>
<dbReference type="GO" id="GO:0005484">
    <property type="term" value="F:SNAP receptor activity"/>
    <property type="evidence" value="ECO:0007669"/>
    <property type="project" value="TreeGrafter"/>
</dbReference>
<dbReference type="GO" id="GO:0005789">
    <property type="term" value="C:endoplasmic reticulum membrane"/>
    <property type="evidence" value="ECO:0007669"/>
    <property type="project" value="TreeGrafter"/>
</dbReference>
<evidence type="ECO:0008006" key="10">
    <source>
        <dbReference type="Google" id="ProtNLM"/>
    </source>
</evidence>
<dbReference type="GO" id="GO:0000149">
    <property type="term" value="F:SNARE binding"/>
    <property type="evidence" value="ECO:0007669"/>
    <property type="project" value="TreeGrafter"/>
</dbReference>
<evidence type="ECO:0000313" key="9">
    <source>
        <dbReference type="EMBL" id="CAD7440111.1"/>
    </source>
</evidence>
<dbReference type="EMBL" id="OD564879">
    <property type="protein sequence ID" value="CAD7440111.1"/>
    <property type="molecule type" value="Genomic_DNA"/>
</dbReference>
<proteinExistence type="predicted"/>
<reference evidence="9" key="1">
    <citation type="submission" date="2020-11" db="EMBL/GenBank/DDBJ databases">
        <authorList>
            <person name="Tran Van P."/>
        </authorList>
    </citation>
    <scope>NUCLEOTIDE SEQUENCE</scope>
</reference>
<dbReference type="AlphaFoldDB" id="A0A7R9ETV2"/>
<dbReference type="CDD" id="cd15863">
    <property type="entry name" value="SNARE_GS27"/>
    <property type="match status" value="1"/>
</dbReference>
<evidence type="ECO:0000256" key="7">
    <source>
        <dbReference type="SAM" id="MobiDB-lite"/>
    </source>
</evidence>